<dbReference type="InterPro" id="IPR029058">
    <property type="entry name" value="AB_hydrolase_fold"/>
</dbReference>
<dbReference type="GO" id="GO:0008474">
    <property type="term" value="F:palmitoyl-(protein) hydrolase activity"/>
    <property type="evidence" value="ECO:0007669"/>
    <property type="project" value="TreeGrafter"/>
</dbReference>
<dbReference type="SUPFAM" id="SSF53474">
    <property type="entry name" value="alpha/beta-Hydrolases"/>
    <property type="match status" value="1"/>
</dbReference>
<dbReference type="PANTHER" id="PTHR12277">
    <property type="entry name" value="ALPHA/BETA HYDROLASE DOMAIN-CONTAINING PROTEIN"/>
    <property type="match status" value="1"/>
</dbReference>
<comment type="caution">
    <text evidence="4">The sequence shown here is derived from an EMBL/GenBank/DDBJ whole genome shotgun (WGS) entry which is preliminary data.</text>
</comment>
<keyword evidence="5" id="KW-1185">Reference proteome</keyword>
<dbReference type="GO" id="GO:0016020">
    <property type="term" value="C:membrane"/>
    <property type="evidence" value="ECO:0007669"/>
    <property type="project" value="TreeGrafter"/>
</dbReference>
<dbReference type="PANTHER" id="PTHR12277:SF64">
    <property type="entry name" value="SUPERFAMILY HYDROLASE, PUTATIVE (AFU_ORTHOLOGUE AFUA_3G01760)-RELATED"/>
    <property type="match status" value="1"/>
</dbReference>
<sequence length="420" mass="47003">MTGPGRDPVMRVCPGAVRCLRPWARPRMALTTGRDQPSPARWPCRPSHAQGTQAMLLLRRRLHLPTAVMPPLIFTGLFVALWCWKCTMLVLFQNAIIYNPFLPPNSRSMRIADFARECGGIGWREERIRSLDGTEIALCVSEISTPGSSRPGSSKAGSAAAKTPLYVLYFQGNTSSLPPRLPDISWILHRLKDADEPIHCTTVCLSYRGYWTSHDRPYESGINKDAQAALQWISRLHQGRASGNQLPKPVVVFWGQSIGCGIATNLAAMPNRASNLDVDALILETPFTNTRAMLQALYPQRWLPYQYLWPFLRNHLDSWKNLGLIAAKQQVRLPEVYIVEAAKDELVPQDHGTMLYQRCQDVGLMAERHKIRKALHNDVMVRQEGKRVIAQSISTAVARANRAEPEQKQPFAAAGMGKPA</sequence>
<evidence type="ECO:0000256" key="2">
    <source>
        <dbReference type="SAM" id="Phobius"/>
    </source>
</evidence>
<keyword evidence="2" id="KW-0472">Membrane</keyword>
<evidence type="ECO:0000313" key="5">
    <source>
        <dbReference type="Proteomes" id="UP000237481"/>
    </source>
</evidence>
<dbReference type="Pfam" id="PF00561">
    <property type="entry name" value="Abhydrolase_1"/>
    <property type="match status" value="1"/>
</dbReference>
<evidence type="ECO:0000256" key="1">
    <source>
        <dbReference type="SAM" id="MobiDB-lite"/>
    </source>
</evidence>
<accession>A0A2S4L026</accession>
<proteinExistence type="predicted"/>
<feature type="region of interest" description="Disordered" evidence="1">
    <location>
        <begin position="400"/>
        <end position="420"/>
    </location>
</feature>
<keyword evidence="2" id="KW-0812">Transmembrane</keyword>
<feature type="transmembrane region" description="Helical" evidence="2">
    <location>
        <begin position="62"/>
        <end position="82"/>
    </location>
</feature>
<dbReference type="OrthoDB" id="10249433at2759"/>
<reference evidence="4 5" key="1">
    <citation type="submission" date="2018-01" db="EMBL/GenBank/DDBJ databases">
        <title>Harnessing the power of phylogenomics to disentangle the directionality and signatures of interkingdom host jumping in the parasitic fungal genus Tolypocladium.</title>
        <authorList>
            <person name="Quandt C.A."/>
            <person name="Patterson W."/>
            <person name="Spatafora J.W."/>
        </authorList>
    </citation>
    <scope>NUCLEOTIDE SEQUENCE [LARGE SCALE GENOMIC DNA]</scope>
    <source>
        <strain evidence="4 5">NRBC 100945</strain>
    </source>
</reference>
<dbReference type="AlphaFoldDB" id="A0A2S4L026"/>
<keyword evidence="4" id="KW-0378">Hydrolase</keyword>
<evidence type="ECO:0000259" key="3">
    <source>
        <dbReference type="Pfam" id="PF00561"/>
    </source>
</evidence>
<dbReference type="EMBL" id="PKSG01000404">
    <property type="protein sequence ID" value="POR35800.1"/>
    <property type="molecule type" value="Genomic_DNA"/>
</dbReference>
<feature type="domain" description="AB hydrolase-1" evidence="3">
    <location>
        <begin position="181"/>
        <end position="320"/>
    </location>
</feature>
<evidence type="ECO:0000313" key="4">
    <source>
        <dbReference type="EMBL" id="POR35800.1"/>
    </source>
</evidence>
<keyword evidence="2" id="KW-1133">Transmembrane helix</keyword>
<dbReference type="Proteomes" id="UP000237481">
    <property type="component" value="Unassembled WGS sequence"/>
</dbReference>
<dbReference type="InterPro" id="IPR000073">
    <property type="entry name" value="AB_hydrolase_1"/>
</dbReference>
<name>A0A2S4L026_9HYPO</name>
<dbReference type="STRING" id="94208.A0A2S4L026"/>
<protein>
    <submittedName>
        <fullName evidence="4">Alpha/beta hydrolase domain-containing protein 13</fullName>
    </submittedName>
</protein>
<organism evidence="4 5">
    <name type="scientific">Tolypocladium paradoxum</name>
    <dbReference type="NCBI Taxonomy" id="94208"/>
    <lineage>
        <taxon>Eukaryota</taxon>
        <taxon>Fungi</taxon>
        <taxon>Dikarya</taxon>
        <taxon>Ascomycota</taxon>
        <taxon>Pezizomycotina</taxon>
        <taxon>Sordariomycetes</taxon>
        <taxon>Hypocreomycetidae</taxon>
        <taxon>Hypocreales</taxon>
        <taxon>Ophiocordycipitaceae</taxon>
        <taxon>Tolypocladium</taxon>
    </lineage>
</organism>
<dbReference type="Gene3D" id="3.40.50.1820">
    <property type="entry name" value="alpha/beta hydrolase"/>
    <property type="match status" value="1"/>
</dbReference>
<gene>
    <name evidence="4" type="ORF">TPAR_04002</name>
</gene>